<dbReference type="InterPro" id="IPR011598">
    <property type="entry name" value="bHLH_dom"/>
</dbReference>
<dbReference type="PROSITE" id="PS50888">
    <property type="entry name" value="BHLH"/>
    <property type="match status" value="1"/>
</dbReference>
<dbReference type="EMBL" id="ML005786">
    <property type="protein sequence ID" value="RKP17546.1"/>
    <property type="molecule type" value="Genomic_DNA"/>
</dbReference>
<evidence type="ECO:0000313" key="2">
    <source>
        <dbReference type="EMBL" id="EPZ36352.1"/>
    </source>
</evidence>
<evidence type="ECO:0000313" key="3">
    <source>
        <dbReference type="EMBL" id="RKP17546.1"/>
    </source>
</evidence>
<sequence>MDNFLDDYTCEDLDLGLFNNNYIADIFIEPSEKSIKKQKRLEKQKSLAPDIFASSAFELDTDIKNSKPMSNLNNSFNNFEHVDLSQSPFQMNYESLIAGISRPSSVLSTVSSTNSAFGNPIKERRRRADERDAFHMLDSVLPPDQPGRRMTKAKKLLKSVEYIKYLQKRHLALTKELEYLRSAHPNKF</sequence>
<dbReference type="EMBL" id="KE560580">
    <property type="protein sequence ID" value="EPZ36352.1"/>
    <property type="molecule type" value="Genomic_DNA"/>
</dbReference>
<evidence type="ECO:0000313" key="5">
    <source>
        <dbReference type="Proteomes" id="UP000281549"/>
    </source>
</evidence>
<keyword evidence="4" id="KW-1185">Reference proteome</keyword>
<feature type="domain" description="BHLH" evidence="1">
    <location>
        <begin position="114"/>
        <end position="166"/>
    </location>
</feature>
<dbReference type="Proteomes" id="UP000281549">
    <property type="component" value="Unassembled WGS sequence"/>
</dbReference>
<evidence type="ECO:0000313" key="4">
    <source>
        <dbReference type="Proteomes" id="UP000030755"/>
    </source>
</evidence>
<evidence type="ECO:0000259" key="1">
    <source>
        <dbReference type="PROSITE" id="PS50888"/>
    </source>
</evidence>
<accession>A0A075B4H1</accession>
<dbReference type="Gene3D" id="4.10.280.10">
    <property type="entry name" value="Helix-loop-helix DNA-binding domain"/>
    <property type="match status" value="1"/>
</dbReference>
<dbReference type="Pfam" id="PF00010">
    <property type="entry name" value="HLH"/>
    <property type="match status" value="1"/>
</dbReference>
<dbReference type="SUPFAM" id="SSF47459">
    <property type="entry name" value="HLH, helix-loop-helix DNA-binding domain"/>
    <property type="match status" value="1"/>
</dbReference>
<dbReference type="SMART" id="SM00353">
    <property type="entry name" value="HLH"/>
    <property type="match status" value="1"/>
</dbReference>
<reference evidence="5" key="2">
    <citation type="journal article" date="2018" name="Nat. Microbiol.">
        <title>Leveraging single-cell genomics to expand the fungal tree of life.</title>
        <authorList>
            <person name="Ahrendt S.R."/>
            <person name="Quandt C.A."/>
            <person name="Ciobanu D."/>
            <person name="Clum A."/>
            <person name="Salamov A."/>
            <person name="Andreopoulos B."/>
            <person name="Cheng J.F."/>
            <person name="Woyke T."/>
            <person name="Pelin A."/>
            <person name="Henrissat B."/>
            <person name="Reynolds N.K."/>
            <person name="Benny G.L."/>
            <person name="Smith M.E."/>
            <person name="James T.Y."/>
            <person name="Grigoriev I.V."/>
        </authorList>
    </citation>
    <scope>NUCLEOTIDE SEQUENCE [LARGE SCALE GENOMIC DNA]</scope>
    <source>
        <strain evidence="5">CSF55</strain>
    </source>
</reference>
<proteinExistence type="predicted"/>
<dbReference type="InterPro" id="IPR036638">
    <property type="entry name" value="HLH_DNA-bd_sf"/>
</dbReference>
<reference evidence="3" key="3">
    <citation type="submission" date="2018-08" db="EMBL/GenBank/DDBJ databases">
        <title>Leveraging single-cell genomics to expand the Fungal Tree of Life.</title>
        <authorList>
            <consortium name="DOE Joint Genome Institute"/>
            <person name="Ahrendt S.R."/>
            <person name="Quandt C.A."/>
            <person name="Ciobanu D."/>
            <person name="Clum A."/>
            <person name="Salamov A."/>
            <person name="Andreopoulos B."/>
            <person name="Cheng J.-F."/>
            <person name="Woyke T."/>
            <person name="Pelin A."/>
            <person name="Henrissat B."/>
            <person name="Reynolds N."/>
            <person name="Benny G.L."/>
            <person name="Smith M.E."/>
            <person name="James T.Y."/>
            <person name="Grigoriev I.V."/>
        </authorList>
    </citation>
    <scope>NUCLEOTIDE SEQUENCE</scope>
    <source>
        <strain evidence="3">CSF55</strain>
    </source>
</reference>
<name>A0A075B4H1_ROZAC</name>
<dbReference type="HOGENOM" id="CLU_1441788_0_0_1"/>
<dbReference type="Proteomes" id="UP000030755">
    <property type="component" value="Unassembled WGS sequence"/>
</dbReference>
<dbReference type="AlphaFoldDB" id="A0A075B4H1"/>
<reference evidence="2 4" key="1">
    <citation type="journal article" date="2013" name="Curr. Biol.">
        <title>Shared signatures of parasitism and phylogenomics unite Cryptomycota and microsporidia.</title>
        <authorList>
            <person name="James T.Y."/>
            <person name="Pelin A."/>
            <person name="Bonen L."/>
            <person name="Ahrendt S."/>
            <person name="Sain D."/>
            <person name="Corradi N."/>
            <person name="Stajich J.E."/>
        </authorList>
    </citation>
    <scope>NUCLEOTIDE SEQUENCE [LARGE SCALE GENOMIC DNA]</scope>
    <source>
        <strain evidence="2">CSF55</strain>
        <strain evidence="2">CSF55</strain>
    </source>
</reference>
<gene>
    <name evidence="2" type="ORF">O9G_004011</name>
    <name evidence="3" type="ORF">ROZALSC1DRAFT_30661</name>
</gene>
<dbReference type="GO" id="GO:0046983">
    <property type="term" value="F:protein dimerization activity"/>
    <property type="evidence" value="ECO:0007669"/>
    <property type="project" value="InterPro"/>
</dbReference>
<organism evidence="2 4">
    <name type="scientific">Rozella allomycis (strain CSF55)</name>
    <dbReference type="NCBI Taxonomy" id="988480"/>
    <lineage>
        <taxon>Eukaryota</taxon>
        <taxon>Fungi</taxon>
        <taxon>Fungi incertae sedis</taxon>
        <taxon>Cryptomycota</taxon>
        <taxon>Cryptomycota incertae sedis</taxon>
        <taxon>Rozella</taxon>
    </lineage>
</organism>
<protein>
    <recommendedName>
        <fullName evidence="1">BHLH domain-containing protein</fullName>
    </recommendedName>
</protein>